<dbReference type="Gene3D" id="3.40.50.300">
    <property type="entry name" value="P-loop containing nucleotide triphosphate hydrolases"/>
    <property type="match status" value="1"/>
</dbReference>
<evidence type="ECO:0000259" key="7">
    <source>
        <dbReference type="PROSITE" id="PS00486"/>
    </source>
</evidence>
<keyword evidence="5" id="KW-0694">RNA-binding</keyword>
<protein>
    <submittedName>
        <fullName evidence="8">Endonuclease MutS2</fullName>
    </submittedName>
</protein>
<gene>
    <name evidence="8" type="ORF">HB912_00785</name>
</gene>
<dbReference type="SUPFAM" id="SSF48334">
    <property type="entry name" value="DNA repair protein MutS, domain III"/>
    <property type="match status" value="1"/>
</dbReference>
<evidence type="ECO:0000256" key="3">
    <source>
        <dbReference type="ARBA" id="ARBA00022801"/>
    </source>
</evidence>
<keyword evidence="3" id="KW-0378">Hydrolase</keyword>
<dbReference type="AlphaFoldDB" id="A0A841ZHH3"/>
<evidence type="ECO:0000256" key="1">
    <source>
        <dbReference type="ARBA" id="ARBA00022730"/>
    </source>
</evidence>
<dbReference type="InterPro" id="IPR000432">
    <property type="entry name" value="DNA_mismatch_repair_MutS_C"/>
</dbReference>
<dbReference type="EMBL" id="JAARRM010000001">
    <property type="protein sequence ID" value="MBC1520179.1"/>
    <property type="molecule type" value="Genomic_DNA"/>
</dbReference>
<evidence type="ECO:0000256" key="5">
    <source>
        <dbReference type="ARBA" id="ARBA00022884"/>
    </source>
</evidence>
<keyword evidence="6" id="KW-0238">DNA-binding</keyword>
<dbReference type="GO" id="GO:0030983">
    <property type="term" value="F:mismatched DNA binding"/>
    <property type="evidence" value="ECO:0007669"/>
    <property type="project" value="InterPro"/>
</dbReference>
<keyword evidence="2" id="KW-0547">Nucleotide-binding</keyword>
<dbReference type="PANTHER" id="PTHR48466">
    <property type="entry name" value="OS10G0509000 PROTEIN-RELATED"/>
    <property type="match status" value="1"/>
</dbReference>
<reference evidence="8 9" key="1">
    <citation type="submission" date="2020-03" db="EMBL/GenBank/DDBJ databases">
        <title>Soil Listeria distribution.</title>
        <authorList>
            <person name="Liao J."/>
            <person name="Wiedmann M."/>
        </authorList>
    </citation>
    <scope>NUCLEOTIDE SEQUENCE [LARGE SCALE GENOMIC DNA]</scope>
    <source>
        <strain evidence="8 9">FSL L7-1507</strain>
    </source>
</reference>
<dbReference type="InterPro" id="IPR027417">
    <property type="entry name" value="P-loop_NTPase"/>
</dbReference>
<keyword evidence="8" id="KW-0540">Nuclease</keyword>
<dbReference type="InterPro" id="IPR045076">
    <property type="entry name" value="MutS"/>
</dbReference>
<dbReference type="FunFam" id="3.40.50.300:FF:000830">
    <property type="entry name" value="Endonuclease MutS2"/>
    <property type="match status" value="1"/>
</dbReference>
<dbReference type="PANTHER" id="PTHR48466:SF2">
    <property type="entry name" value="OS10G0509000 PROTEIN"/>
    <property type="match status" value="1"/>
</dbReference>
<proteinExistence type="predicted"/>
<dbReference type="GO" id="GO:0005524">
    <property type="term" value="F:ATP binding"/>
    <property type="evidence" value="ECO:0007669"/>
    <property type="project" value="UniProtKB-KW"/>
</dbReference>
<dbReference type="GO" id="GO:0140664">
    <property type="term" value="F:ATP-dependent DNA damage sensor activity"/>
    <property type="evidence" value="ECO:0007669"/>
    <property type="project" value="InterPro"/>
</dbReference>
<comment type="caution">
    <text evidence="8">The sequence shown here is derived from an EMBL/GenBank/DDBJ whole genome shotgun (WGS) entry which is preliminary data.</text>
</comment>
<accession>A0A841ZHH3</accession>
<keyword evidence="8" id="KW-0255">Endonuclease</keyword>
<evidence type="ECO:0000313" key="9">
    <source>
        <dbReference type="Proteomes" id="UP000559885"/>
    </source>
</evidence>
<dbReference type="InterPro" id="IPR005747">
    <property type="entry name" value="MutS2"/>
</dbReference>
<dbReference type="NCBIfam" id="TIGR01069">
    <property type="entry name" value="mutS2"/>
    <property type="match status" value="1"/>
</dbReference>
<evidence type="ECO:0000256" key="6">
    <source>
        <dbReference type="ARBA" id="ARBA00023125"/>
    </source>
</evidence>
<name>A0A841ZHH3_9LIST</name>
<evidence type="ECO:0000313" key="8">
    <source>
        <dbReference type="EMBL" id="MBC1520179.1"/>
    </source>
</evidence>
<dbReference type="GO" id="GO:0004519">
    <property type="term" value="F:endonuclease activity"/>
    <property type="evidence" value="ECO:0007669"/>
    <property type="project" value="UniProtKB-KW"/>
</dbReference>
<dbReference type="GO" id="GO:0019843">
    <property type="term" value="F:rRNA binding"/>
    <property type="evidence" value="ECO:0007669"/>
    <property type="project" value="UniProtKB-KW"/>
</dbReference>
<dbReference type="GO" id="GO:0045910">
    <property type="term" value="P:negative regulation of DNA recombination"/>
    <property type="evidence" value="ECO:0007669"/>
    <property type="project" value="InterPro"/>
</dbReference>
<dbReference type="GO" id="GO:0006298">
    <property type="term" value="P:mismatch repair"/>
    <property type="evidence" value="ECO:0007669"/>
    <property type="project" value="InterPro"/>
</dbReference>
<dbReference type="GO" id="GO:0016887">
    <property type="term" value="F:ATP hydrolysis activity"/>
    <property type="evidence" value="ECO:0007669"/>
    <property type="project" value="InterPro"/>
</dbReference>
<dbReference type="InterPro" id="IPR007696">
    <property type="entry name" value="DNA_mismatch_repair_MutS_core"/>
</dbReference>
<dbReference type="Proteomes" id="UP000559885">
    <property type="component" value="Unassembled WGS sequence"/>
</dbReference>
<dbReference type="RefSeq" id="WP_185371780.1">
    <property type="nucleotide sequence ID" value="NZ_JAARRM010000001.1"/>
</dbReference>
<dbReference type="SMART" id="SM00534">
    <property type="entry name" value="MUTSac"/>
    <property type="match status" value="1"/>
</dbReference>
<sequence length="632" mass="71173">MNTLTFDKLEYPELTQLLAENCVSDAAKEKAQRLKLFKNKRTIEAKLTETSEARKILDSGQNLPLFGISKMKQTLIKLEKSFEMTPAELMGIADFLRSTRRIKQFLEKNSGISPMLARFAESIQSFMEIEEAISQAIRNGEVDNAASATLRKTRKLLEENQAKTTERLDKFMKNPENKSYIQEFFVTRKNDHDTIPIKASFQKFVRGTVIEVSSKGTTVFIEPETIAKLSAIRANLKAEEQAEIYQILAALSGAVLAELDGIKHNLEVITEFDFIFAKGKLSRQMEATRPSVNEKGEIKLKQAKHPFLAMKLAVPLDFSIGENYRGLIITGPNAGGKTVVLKTVGLLTLMMMAGLHVPAAENSELAVFERVFADIGDNQSLENALSTFSSHMQNAGEILAQVNEKTLVLFDEIGSGTEPNEGAALAIAILEECYRRGGITLASTHYEAIKRYGGKHPDFINARMAFDSETLAPKYQLIIGESGESNALYIAEKMNIDRKILQKAQHYMNTEDYALEKRDFKPKNTAHPVEQIHQPSLEKGDRVELLETGEIGLVFSHERGEVIVYVEGKKREVLARRLKLLASRVELYPADYDLNQLFTSFEERKEQHDFARGSKKALRRVQKEIKQSREEK</sequence>
<evidence type="ECO:0000256" key="4">
    <source>
        <dbReference type="ARBA" id="ARBA00022840"/>
    </source>
</evidence>
<dbReference type="PIRSF" id="PIRSF005814">
    <property type="entry name" value="MutS_YshD"/>
    <property type="match status" value="1"/>
</dbReference>
<dbReference type="PROSITE" id="PS00486">
    <property type="entry name" value="DNA_MISMATCH_REPAIR_2"/>
    <property type="match status" value="1"/>
</dbReference>
<evidence type="ECO:0000256" key="2">
    <source>
        <dbReference type="ARBA" id="ARBA00022741"/>
    </source>
</evidence>
<dbReference type="InterPro" id="IPR036187">
    <property type="entry name" value="DNA_mismatch_repair_MutS_sf"/>
</dbReference>
<keyword evidence="4" id="KW-0067">ATP-binding</keyword>
<keyword evidence="1" id="KW-0699">rRNA-binding</keyword>
<dbReference type="Pfam" id="PF00488">
    <property type="entry name" value="MutS_V"/>
    <property type="match status" value="1"/>
</dbReference>
<dbReference type="SMART" id="SM00533">
    <property type="entry name" value="MUTSd"/>
    <property type="match status" value="1"/>
</dbReference>
<organism evidence="8 9">
    <name type="scientific">Listeria aquatica</name>
    <dbReference type="NCBI Taxonomy" id="1494960"/>
    <lineage>
        <taxon>Bacteria</taxon>
        <taxon>Bacillati</taxon>
        <taxon>Bacillota</taxon>
        <taxon>Bacilli</taxon>
        <taxon>Bacillales</taxon>
        <taxon>Listeriaceae</taxon>
        <taxon>Listeria</taxon>
    </lineage>
</organism>
<feature type="domain" description="DNA mismatch repair proteins mutS family" evidence="7">
    <location>
        <begin position="406"/>
        <end position="422"/>
    </location>
</feature>
<dbReference type="SUPFAM" id="SSF52540">
    <property type="entry name" value="P-loop containing nucleoside triphosphate hydrolases"/>
    <property type="match status" value="1"/>
</dbReference>